<dbReference type="STRING" id="84029.CROST_16830"/>
<dbReference type="RefSeq" id="WP_077834605.1">
    <property type="nucleotide sequence ID" value="NZ_CP096983.1"/>
</dbReference>
<dbReference type="GO" id="GO:0022857">
    <property type="term" value="F:transmembrane transporter activity"/>
    <property type="evidence" value="ECO:0007669"/>
    <property type="project" value="InterPro"/>
</dbReference>
<dbReference type="InterPro" id="IPR051788">
    <property type="entry name" value="MFS_Transporter"/>
</dbReference>
<sequence length="387" mass="42587">MNKNFRNMLIAFIGAFFLSLFSNTLSPFITTIKNTYGVSSTMIAVLPPTVYLASFAMSIIGAKLMAKLDLKKGLYFGFSFIIIASTIIIFAKSFYVLLIGYFFSGFAVGMGSLIATTIISLLPKQYQKFGLYNAFFGLGGILILPISKFFLKNGISFHYVYIIHIVTIIVFFLIATGLKDVSIHNQNSSENSHVSLSVLKNPLVLTMCLAIFFYVGAEISTTNWTGTFLEKYYSISKANVPNILLAFWILFTLGRAFGDKIIDKIGALRFLCISPIISILGIFIILSKSNSYFALVGVGIIGITISVIYPAIQGYIIQHVPSKDIPSASAVINIFNNCGATFLTYIIGFAAGIKITSVFIIQIIFYLYIILASAKYLKKTKTNEKAA</sequence>
<evidence type="ECO:0000256" key="3">
    <source>
        <dbReference type="ARBA" id="ARBA00022448"/>
    </source>
</evidence>
<comment type="subcellular location">
    <subcellularLocation>
        <location evidence="1">Cell membrane</location>
        <topology evidence="1">Multi-pass membrane protein</topology>
    </subcellularLocation>
</comment>
<dbReference type="EMBL" id="CP096983">
    <property type="protein sequence ID" value="URZ10090.1"/>
    <property type="molecule type" value="Genomic_DNA"/>
</dbReference>
<comment type="similarity">
    <text evidence="2">Belongs to the major facilitator superfamily.</text>
</comment>
<evidence type="ECO:0000313" key="7">
    <source>
        <dbReference type="EMBL" id="URZ10090.1"/>
    </source>
</evidence>
<evidence type="ECO:0000256" key="2">
    <source>
        <dbReference type="ARBA" id="ARBA00008335"/>
    </source>
</evidence>
<dbReference type="Gene3D" id="1.20.1250.20">
    <property type="entry name" value="MFS general substrate transporter like domains"/>
    <property type="match status" value="1"/>
</dbReference>
<proteinExistence type="inferred from homology"/>
<keyword evidence="4" id="KW-0812">Transmembrane</keyword>
<evidence type="ECO:0000256" key="6">
    <source>
        <dbReference type="ARBA" id="ARBA00023136"/>
    </source>
</evidence>
<dbReference type="InterPro" id="IPR020846">
    <property type="entry name" value="MFS_dom"/>
</dbReference>
<dbReference type="InterPro" id="IPR036259">
    <property type="entry name" value="MFS_trans_sf"/>
</dbReference>
<evidence type="ECO:0000256" key="1">
    <source>
        <dbReference type="ARBA" id="ARBA00004651"/>
    </source>
</evidence>
<dbReference type="PANTHER" id="PTHR23514:SF3">
    <property type="entry name" value="BYPASS OF STOP CODON PROTEIN 6"/>
    <property type="match status" value="1"/>
</dbReference>
<keyword evidence="3" id="KW-0813">Transport</keyword>
<protein>
    <submittedName>
        <fullName evidence="7">Protein TsgA</fullName>
    </submittedName>
</protein>
<reference evidence="7 8" key="1">
    <citation type="submission" date="2022-04" db="EMBL/GenBank/DDBJ databases">
        <title>Genome sequence of C. roseum typestrain.</title>
        <authorList>
            <person name="Poehlein A."/>
            <person name="Schoch T."/>
            <person name="Duerre P."/>
            <person name="Daniel R."/>
        </authorList>
    </citation>
    <scope>NUCLEOTIDE SEQUENCE [LARGE SCALE GENOMIC DNA]</scope>
    <source>
        <strain evidence="7 8">DSM 7320</strain>
    </source>
</reference>
<evidence type="ECO:0000256" key="4">
    <source>
        <dbReference type="ARBA" id="ARBA00022692"/>
    </source>
</evidence>
<dbReference type="InterPro" id="IPR011701">
    <property type="entry name" value="MFS"/>
</dbReference>
<dbReference type="KEGG" id="crw:CROST_007980"/>
<dbReference type="PROSITE" id="PS50850">
    <property type="entry name" value="MFS"/>
    <property type="match status" value="1"/>
</dbReference>
<dbReference type="SUPFAM" id="SSF103473">
    <property type="entry name" value="MFS general substrate transporter"/>
    <property type="match status" value="1"/>
</dbReference>
<evidence type="ECO:0000256" key="5">
    <source>
        <dbReference type="ARBA" id="ARBA00022989"/>
    </source>
</evidence>
<dbReference type="Proteomes" id="UP000190951">
    <property type="component" value="Chromosome"/>
</dbReference>
<evidence type="ECO:0000313" key="8">
    <source>
        <dbReference type="Proteomes" id="UP000190951"/>
    </source>
</evidence>
<keyword evidence="5" id="KW-1133">Transmembrane helix</keyword>
<dbReference type="AlphaFoldDB" id="A0A1S8LZW7"/>
<organism evidence="7 8">
    <name type="scientific">Clostridium felsineum</name>
    <dbReference type="NCBI Taxonomy" id="36839"/>
    <lineage>
        <taxon>Bacteria</taxon>
        <taxon>Bacillati</taxon>
        <taxon>Bacillota</taxon>
        <taxon>Clostridia</taxon>
        <taxon>Eubacteriales</taxon>
        <taxon>Clostridiaceae</taxon>
        <taxon>Clostridium</taxon>
    </lineage>
</organism>
<name>A0A1S8LZW7_9CLOT</name>
<accession>A0A1S8LZW7</accession>
<gene>
    <name evidence="7" type="primary">tsgA</name>
    <name evidence="7" type="ORF">CROST_007980</name>
</gene>
<keyword evidence="8" id="KW-1185">Reference proteome</keyword>
<keyword evidence="6" id="KW-0472">Membrane</keyword>
<dbReference type="GO" id="GO:0005886">
    <property type="term" value="C:plasma membrane"/>
    <property type="evidence" value="ECO:0007669"/>
    <property type="project" value="UniProtKB-SubCell"/>
</dbReference>
<dbReference type="PANTHER" id="PTHR23514">
    <property type="entry name" value="BYPASS OF STOP CODON PROTEIN 6"/>
    <property type="match status" value="1"/>
</dbReference>
<dbReference type="Pfam" id="PF07690">
    <property type="entry name" value="MFS_1"/>
    <property type="match status" value="1"/>
</dbReference>